<feature type="transmembrane region" description="Helical" evidence="5">
    <location>
        <begin position="88"/>
        <end position="106"/>
    </location>
</feature>
<feature type="domain" description="O-antigen ligase-related" evidence="6">
    <location>
        <begin position="189"/>
        <end position="324"/>
    </location>
</feature>
<reference evidence="7 8" key="1">
    <citation type="submission" date="2017-08" db="EMBL/GenBank/DDBJ databases">
        <title>The complete genome sequence of Maribacter sp. B1, isolated from deep-sea sediment.</title>
        <authorList>
            <person name="Wu Y.-H."/>
            <person name="Cheng H."/>
            <person name="Xu X.-W."/>
        </authorList>
    </citation>
    <scope>NUCLEOTIDE SEQUENCE [LARGE SCALE GENOMIC DNA]</scope>
    <source>
        <strain evidence="7 8">B1</strain>
    </source>
</reference>
<feature type="transmembrane region" description="Helical" evidence="5">
    <location>
        <begin position="311"/>
        <end position="329"/>
    </location>
</feature>
<evidence type="ECO:0000313" key="8">
    <source>
        <dbReference type="Proteomes" id="UP000215244"/>
    </source>
</evidence>
<dbReference type="InterPro" id="IPR051533">
    <property type="entry name" value="WaaL-like"/>
</dbReference>
<organism evidence="7 8">
    <name type="scientific">Maribacter cobaltidurans</name>
    <dbReference type="NCBI Taxonomy" id="1178778"/>
    <lineage>
        <taxon>Bacteria</taxon>
        <taxon>Pseudomonadati</taxon>
        <taxon>Bacteroidota</taxon>
        <taxon>Flavobacteriia</taxon>
        <taxon>Flavobacteriales</taxon>
        <taxon>Flavobacteriaceae</taxon>
        <taxon>Maribacter</taxon>
    </lineage>
</organism>
<dbReference type="KEGG" id="marb:CJ263_00570"/>
<feature type="transmembrane region" description="Helical" evidence="5">
    <location>
        <begin position="230"/>
        <end position="251"/>
    </location>
</feature>
<evidence type="ECO:0000259" key="6">
    <source>
        <dbReference type="Pfam" id="PF04932"/>
    </source>
</evidence>
<feature type="transmembrane region" description="Helical" evidence="5">
    <location>
        <begin position="349"/>
        <end position="367"/>
    </location>
</feature>
<keyword evidence="2 5" id="KW-0812">Transmembrane</keyword>
<name>A0A223V065_9FLAO</name>
<evidence type="ECO:0000256" key="2">
    <source>
        <dbReference type="ARBA" id="ARBA00022692"/>
    </source>
</evidence>
<dbReference type="InterPro" id="IPR007016">
    <property type="entry name" value="O-antigen_ligase-rel_domated"/>
</dbReference>
<proteinExistence type="predicted"/>
<comment type="subcellular location">
    <subcellularLocation>
        <location evidence="1">Membrane</location>
        <topology evidence="1">Multi-pass membrane protein</topology>
    </subcellularLocation>
</comment>
<evidence type="ECO:0000256" key="5">
    <source>
        <dbReference type="SAM" id="Phobius"/>
    </source>
</evidence>
<keyword evidence="3 5" id="KW-1133">Transmembrane helix</keyword>
<feature type="transmembrane region" description="Helical" evidence="5">
    <location>
        <begin position="7"/>
        <end position="25"/>
    </location>
</feature>
<dbReference type="Proteomes" id="UP000215244">
    <property type="component" value="Chromosome"/>
</dbReference>
<dbReference type="GO" id="GO:0016020">
    <property type="term" value="C:membrane"/>
    <property type="evidence" value="ECO:0007669"/>
    <property type="project" value="UniProtKB-SubCell"/>
</dbReference>
<gene>
    <name evidence="7" type="ORF">CJ263_00570</name>
</gene>
<feature type="transmembrane region" description="Helical" evidence="5">
    <location>
        <begin position="113"/>
        <end position="131"/>
    </location>
</feature>
<dbReference type="PANTHER" id="PTHR37422">
    <property type="entry name" value="TEICHURONIC ACID BIOSYNTHESIS PROTEIN TUAE"/>
    <property type="match status" value="1"/>
</dbReference>
<feature type="transmembrane region" description="Helical" evidence="5">
    <location>
        <begin position="179"/>
        <end position="196"/>
    </location>
</feature>
<keyword evidence="8" id="KW-1185">Reference proteome</keyword>
<keyword evidence="4 5" id="KW-0472">Membrane</keyword>
<protein>
    <recommendedName>
        <fullName evidence="6">O-antigen ligase-related domain-containing protein</fullName>
    </recommendedName>
</protein>
<feature type="transmembrane region" description="Helical" evidence="5">
    <location>
        <begin position="31"/>
        <end position="50"/>
    </location>
</feature>
<dbReference type="AlphaFoldDB" id="A0A223V065"/>
<sequence length="398" mass="45944">MSQATKPNTLIGFIIILTILFLIALGPYFKLQQLVTMGLLPSLALIAFFYDVKDITANKREFLVFLLIFFLSFTTVFYYLGYDEYSRSLSSFFGAIVSAYIALGFTKNTNYSTYFHIGYISSVLVLFSIMIKNGNIGLNFASAVDFRDRFMLNANAYSYYCVFANFSLIYLYLKKGSKFLLTLLITLPILFMVITFTTQSRAGLLLVILINLSFWLFINKPKKLSKLKSLGRKFLIGLALVLFALQFINIYQGSRIQQRVSQTDTKKDPRELLVKEGLEVFSENPIIGVGLGQFPLYSKYGLFTHNSYTEILAEQGIVGGILLLILYLIPTLQSFRNYRNDPENPFFKFYLTFFIIFLLYNNAYVFYKFPFSMMYFFLIISLQKRCTTYFNRKGLNIN</sequence>
<dbReference type="Pfam" id="PF04932">
    <property type="entry name" value="Wzy_C"/>
    <property type="match status" value="1"/>
</dbReference>
<feature type="transmembrane region" description="Helical" evidence="5">
    <location>
        <begin position="202"/>
        <end position="218"/>
    </location>
</feature>
<dbReference type="PANTHER" id="PTHR37422:SF13">
    <property type="entry name" value="LIPOPOLYSACCHARIDE BIOSYNTHESIS PROTEIN PA4999-RELATED"/>
    <property type="match status" value="1"/>
</dbReference>
<evidence type="ECO:0000256" key="1">
    <source>
        <dbReference type="ARBA" id="ARBA00004141"/>
    </source>
</evidence>
<evidence type="ECO:0000256" key="3">
    <source>
        <dbReference type="ARBA" id="ARBA00022989"/>
    </source>
</evidence>
<feature type="transmembrane region" description="Helical" evidence="5">
    <location>
        <begin position="151"/>
        <end position="172"/>
    </location>
</feature>
<evidence type="ECO:0000256" key="4">
    <source>
        <dbReference type="ARBA" id="ARBA00023136"/>
    </source>
</evidence>
<evidence type="ECO:0000313" key="7">
    <source>
        <dbReference type="EMBL" id="ASV28843.1"/>
    </source>
</evidence>
<dbReference type="EMBL" id="CP022957">
    <property type="protein sequence ID" value="ASV28843.1"/>
    <property type="molecule type" value="Genomic_DNA"/>
</dbReference>
<accession>A0A223V065</accession>
<feature type="transmembrane region" description="Helical" evidence="5">
    <location>
        <begin position="62"/>
        <end position="82"/>
    </location>
</feature>